<dbReference type="InterPro" id="IPR007060">
    <property type="entry name" value="FtsL/DivIC"/>
</dbReference>
<dbReference type="AlphaFoldDB" id="Q0APT1"/>
<keyword evidence="2" id="KW-1185">Reference proteome</keyword>
<dbReference type="EMBL" id="CP000449">
    <property type="protein sequence ID" value="ABI65706.1"/>
    <property type="molecule type" value="Genomic_DNA"/>
</dbReference>
<evidence type="ECO:0000313" key="2">
    <source>
        <dbReference type="Proteomes" id="UP000001964"/>
    </source>
</evidence>
<organism evidence="1 2">
    <name type="scientific">Maricaulis maris (strain MCS10)</name>
    <name type="common">Caulobacter maris</name>
    <dbReference type="NCBI Taxonomy" id="394221"/>
    <lineage>
        <taxon>Bacteria</taxon>
        <taxon>Pseudomonadati</taxon>
        <taxon>Pseudomonadota</taxon>
        <taxon>Alphaproteobacteria</taxon>
        <taxon>Maricaulales</taxon>
        <taxon>Maricaulaceae</taxon>
        <taxon>Maricaulis</taxon>
    </lineage>
</organism>
<dbReference type="HOGENOM" id="CLU_159931_2_1_5"/>
<protein>
    <submittedName>
        <fullName evidence="1">Septum formation initiator</fullName>
    </submittedName>
</protein>
<accession>Q0APT1</accession>
<name>Q0APT1_MARMM</name>
<evidence type="ECO:0000313" key="1">
    <source>
        <dbReference type="EMBL" id="ABI65706.1"/>
    </source>
</evidence>
<dbReference type="Proteomes" id="UP000001964">
    <property type="component" value="Chromosome"/>
</dbReference>
<reference evidence="1 2" key="1">
    <citation type="submission" date="2006-08" db="EMBL/GenBank/DDBJ databases">
        <title>Complete sequence of Maricaulis maris MCS10.</title>
        <authorList>
            <consortium name="US DOE Joint Genome Institute"/>
            <person name="Copeland A."/>
            <person name="Lucas S."/>
            <person name="Lapidus A."/>
            <person name="Barry K."/>
            <person name="Detter J.C."/>
            <person name="Glavina del Rio T."/>
            <person name="Hammon N."/>
            <person name="Israni S."/>
            <person name="Dalin E."/>
            <person name="Tice H."/>
            <person name="Pitluck S."/>
            <person name="Saunders E."/>
            <person name="Brettin T."/>
            <person name="Bruce D."/>
            <person name="Han C."/>
            <person name="Tapia R."/>
            <person name="Gilna P."/>
            <person name="Schmutz J."/>
            <person name="Larimer F."/>
            <person name="Land M."/>
            <person name="Hauser L."/>
            <person name="Kyrpides N."/>
            <person name="Mikhailova N."/>
            <person name="Viollier P."/>
            <person name="Stephens C."/>
            <person name="Richardson P."/>
        </authorList>
    </citation>
    <scope>NUCLEOTIDE SEQUENCE [LARGE SCALE GENOMIC DNA]</scope>
    <source>
        <strain evidence="1 2">MCS10</strain>
    </source>
</reference>
<dbReference type="STRING" id="394221.Mmar10_1414"/>
<gene>
    <name evidence="1" type="ordered locus">Mmar10_1414</name>
</gene>
<sequence>MNHACRRTRCKSAGLNEGVRVLDAIKRFSTTALLTVAIAYFGYHALTGEQGVLNWIVVETEISEAEAELALAVAERESLEVTAARLRSDSLDLDYVEERARDILNVAHPREFIVELDTEDRR</sequence>
<proteinExistence type="predicted"/>
<dbReference type="Pfam" id="PF04977">
    <property type="entry name" value="DivIC"/>
    <property type="match status" value="1"/>
</dbReference>
<dbReference type="KEGG" id="mmr:Mmar10_1414"/>
<dbReference type="eggNOG" id="COG2919">
    <property type="taxonomic scope" value="Bacteria"/>
</dbReference>